<evidence type="ECO:0000256" key="1">
    <source>
        <dbReference type="PROSITE-ProRule" id="PRU00409"/>
    </source>
</evidence>
<evidence type="ECO:0000313" key="4">
    <source>
        <dbReference type="Proteomes" id="UP001175097"/>
    </source>
</evidence>
<dbReference type="SUPFAM" id="SSF56059">
    <property type="entry name" value="Glutathione synthetase ATP-binding domain-like"/>
    <property type="match status" value="1"/>
</dbReference>
<dbReference type="PANTHER" id="PTHR21621:SF0">
    <property type="entry name" value="BETA-CITRYLGLUTAMATE SYNTHASE B-RELATED"/>
    <property type="match status" value="1"/>
</dbReference>
<reference evidence="3" key="1">
    <citation type="submission" date="2023-03" db="EMBL/GenBank/DDBJ databases">
        <title>MT1 and MT2 Draft Genomes of Novel Species.</title>
        <authorList>
            <person name="Venkateswaran K."/>
        </authorList>
    </citation>
    <scope>NUCLEOTIDE SEQUENCE</scope>
    <source>
        <strain evidence="3">F6_3S_P_2</strain>
    </source>
</reference>
<organism evidence="3 4">
    <name type="scientific">Sporosarcina highlanderae</name>
    <dbReference type="NCBI Taxonomy" id="3035916"/>
    <lineage>
        <taxon>Bacteria</taxon>
        <taxon>Bacillati</taxon>
        <taxon>Bacillota</taxon>
        <taxon>Bacilli</taxon>
        <taxon>Bacillales</taxon>
        <taxon>Caryophanaceae</taxon>
        <taxon>Sporosarcina</taxon>
    </lineage>
</organism>
<evidence type="ECO:0000313" key="3">
    <source>
        <dbReference type="EMBL" id="MDN4607149.1"/>
    </source>
</evidence>
<dbReference type="Pfam" id="PF08443">
    <property type="entry name" value="RimK"/>
    <property type="match status" value="1"/>
</dbReference>
<protein>
    <submittedName>
        <fullName evidence="3">ATP-grasp domain-containing protein</fullName>
    </submittedName>
</protein>
<comment type="caution">
    <text evidence="3">The sequence shown here is derived from an EMBL/GenBank/DDBJ whole genome shotgun (WGS) entry which is preliminary data.</text>
</comment>
<keyword evidence="1" id="KW-0067">ATP-binding</keyword>
<dbReference type="PROSITE" id="PS50975">
    <property type="entry name" value="ATP_GRASP"/>
    <property type="match status" value="1"/>
</dbReference>
<dbReference type="Gene3D" id="3.30.1490.20">
    <property type="entry name" value="ATP-grasp fold, A domain"/>
    <property type="match status" value="1"/>
</dbReference>
<dbReference type="InterPro" id="IPR013651">
    <property type="entry name" value="ATP-grasp_RimK-type"/>
</dbReference>
<evidence type="ECO:0000259" key="2">
    <source>
        <dbReference type="PROSITE" id="PS50975"/>
    </source>
</evidence>
<dbReference type="EMBL" id="JAROCC010000004">
    <property type="protein sequence ID" value="MDN4607149.1"/>
    <property type="molecule type" value="Genomic_DNA"/>
</dbReference>
<name>A0ABT8JPS9_9BACL</name>
<gene>
    <name evidence="3" type="ORF">P5G49_06590</name>
</gene>
<dbReference type="Gene3D" id="3.30.470.20">
    <property type="entry name" value="ATP-grasp fold, B domain"/>
    <property type="match status" value="1"/>
</dbReference>
<accession>A0ABT8JPS9</accession>
<dbReference type="PANTHER" id="PTHR21621">
    <property type="entry name" value="RIBOSOMAL PROTEIN S6 MODIFICATION PROTEIN"/>
    <property type="match status" value="1"/>
</dbReference>
<keyword evidence="1" id="KW-0547">Nucleotide-binding</keyword>
<feature type="domain" description="ATP-grasp" evidence="2">
    <location>
        <begin position="86"/>
        <end position="259"/>
    </location>
</feature>
<dbReference type="RefSeq" id="WP_301242696.1">
    <property type="nucleotide sequence ID" value="NZ_JAROCC010000004.1"/>
</dbReference>
<proteinExistence type="predicted"/>
<keyword evidence="4" id="KW-1185">Reference proteome</keyword>
<dbReference type="InterPro" id="IPR011761">
    <property type="entry name" value="ATP-grasp"/>
</dbReference>
<dbReference type="Proteomes" id="UP001175097">
    <property type="component" value="Unassembled WGS sequence"/>
</dbReference>
<dbReference type="InterPro" id="IPR013815">
    <property type="entry name" value="ATP_grasp_subdomain_1"/>
</dbReference>
<sequence>MKAYIYYSSAEAERNRAFIDDLMLHAAKLGLSLNLVVDNDEPDADADFILFRDRNPELSAKWEAAGFQMINRSEVNRIANDKLKTFEFAALQGVPTVPTRRLKSVGDIVRYPVVLKTVDGHGGSEVHLCNTTDEAESFLNQFRNRQLIAQPYIESNATDVRVFMLGDDVLGAVKRIGKDSFKSNYTLGGSVEKYMLSSSQEIEVRKIACALKSDYIGIDFLLLPDGGWLLNEIEDPVGARSLYATHDFSVAQKLLERVMSVRQKKSWKP</sequence>